<name>A0A6B9V5Q7_ARAHY</name>
<evidence type="ECO:0000256" key="1">
    <source>
        <dbReference type="SAM" id="MobiDB-lite"/>
    </source>
</evidence>
<proteinExistence type="predicted"/>
<organism evidence="2 3">
    <name type="scientific">Arachis hypogaea</name>
    <name type="common">Peanut</name>
    <dbReference type="NCBI Taxonomy" id="3818"/>
    <lineage>
        <taxon>Eukaryota</taxon>
        <taxon>Viridiplantae</taxon>
        <taxon>Streptophyta</taxon>
        <taxon>Embryophyta</taxon>
        <taxon>Tracheophyta</taxon>
        <taxon>Spermatophyta</taxon>
        <taxon>Magnoliopsida</taxon>
        <taxon>eudicotyledons</taxon>
        <taxon>Gunneridae</taxon>
        <taxon>Pentapetalae</taxon>
        <taxon>rosids</taxon>
        <taxon>fabids</taxon>
        <taxon>Fabales</taxon>
        <taxon>Fabaceae</taxon>
        <taxon>Papilionoideae</taxon>
        <taxon>50 kb inversion clade</taxon>
        <taxon>dalbergioids sensu lato</taxon>
        <taxon>Dalbergieae</taxon>
        <taxon>Pterocarpus clade</taxon>
        <taxon>Arachis</taxon>
    </lineage>
</organism>
<sequence>MFPSREKRAERRRRKGGGRPPPTRLAIATATELPDRAKKEKRPLLSSSLLSSIAAAVVLRLVATIADRRCHRAIHRRRKEDQDRGREPREESPSPPFARERETRCAGVAVVGCVAVEKLSPPDPPLSELLSESCRWRTPLPPLRSAAGESPLPEFWSSPPFEVAAGAAAKPVQRPPLFHFLSSGRVLSVACRS</sequence>
<reference evidence="2 3" key="1">
    <citation type="submission" date="2020-01" db="EMBL/GenBank/DDBJ databases">
        <title>Genome sequence of Arachis hypogaea, cultivar Shitouqi.</title>
        <authorList>
            <person name="Zhuang W."/>
            <person name="Chen H."/>
            <person name="Varshney R."/>
            <person name="Wang D."/>
            <person name="Ming R."/>
        </authorList>
    </citation>
    <scope>NUCLEOTIDE SEQUENCE [LARGE SCALE GENOMIC DNA]</scope>
    <source>
        <tissue evidence="2">Young leaf</tissue>
    </source>
</reference>
<feature type="region of interest" description="Disordered" evidence="1">
    <location>
        <begin position="76"/>
        <end position="101"/>
    </location>
</feature>
<gene>
    <name evidence="2" type="ORF">DS421_19g640520</name>
</gene>
<evidence type="ECO:0000313" key="3">
    <source>
        <dbReference type="Proteomes" id="UP000464620"/>
    </source>
</evidence>
<dbReference type="EMBL" id="CP031001">
    <property type="protein sequence ID" value="QHN76041.1"/>
    <property type="molecule type" value="Genomic_DNA"/>
</dbReference>
<dbReference type="AlphaFoldDB" id="A0A6B9V5Q7"/>
<dbReference type="Proteomes" id="UP000464620">
    <property type="component" value="Chromosome B09"/>
</dbReference>
<protein>
    <submittedName>
        <fullName evidence="2">Uncharacterized protein</fullName>
    </submittedName>
</protein>
<evidence type="ECO:0000313" key="2">
    <source>
        <dbReference type="EMBL" id="QHN76041.1"/>
    </source>
</evidence>
<feature type="region of interest" description="Disordered" evidence="1">
    <location>
        <begin position="1"/>
        <end position="45"/>
    </location>
</feature>
<accession>A0A6B9V5Q7</accession>
<feature type="compositionally biased region" description="Basic and acidic residues" evidence="1">
    <location>
        <begin position="79"/>
        <end position="101"/>
    </location>
</feature>